<feature type="coiled-coil region" evidence="2">
    <location>
        <begin position="735"/>
        <end position="784"/>
    </location>
</feature>
<feature type="domain" description="CCHC-type" evidence="4">
    <location>
        <begin position="544"/>
        <end position="559"/>
    </location>
</feature>
<evidence type="ECO:0000313" key="5">
    <source>
        <dbReference type="EMBL" id="GEU56394.1"/>
    </source>
</evidence>
<feature type="region of interest" description="Disordered" evidence="3">
    <location>
        <begin position="487"/>
        <end position="515"/>
    </location>
</feature>
<feature type="compositionally biased region" description="Polar residues" evidence="3">
    <location>
        <begin position="502"/>
        <end position="515"/>
    </location>
</feature>
<dbReference type="GO" id="GO:0003676">
    <property type="term" value="F:nucleic acid binding"/>
    <property type="evidence" value="ECO:0007669"/>
    <property type="project" value="InterPro"/>
</dbReference>
<keyword evidence="1" id="KW-0863">Zinc-finger</keyword>
<dbReference type="PROSITE" id="PS50158">
    <property type="entry name" value="ZF_CCHC"/>
    <property type="match status" value="1"/>
</dbReference>
<feature type="compositionally biased region" description="Low complexity" evidence="3">
    <location>
        <begin position="7"/>
        <end position="30"/>
    </location>
</feature>
<accession>A0A6L2L8B7</accession>
<feature type="compositionally biased region" description="Basic and acidic residues" evidence="3">
    <location>
        <begin position="453"/>
        <end position="465"/>
    </location>
</feature>
<feature type="compositionally biased region" description="Polar residues" evidence="3">
    <location>
        <begin position="407"/>
        <end position="434"/>
    </location>
</feature>
<evidence type="ECO:0000256" key="2">
    <source>
        <dbReference type="SAM" id="Coils"/>
    </source>
</evidence>
<proteinExistence type="predicted"/>
<protein>
    <recommendedName>
        <fullName evidence="4">CCHC-type domain-containing protein</fullName>
    </recommendedName>
</protein>
<keyword evidence="1" id="KW-0862">Zinc</keyword>
<comment type="caution">
    <text evidence="5">The sequence shown here is derived from an EMBL/GenBank/DDBJ whole genome shotgun (WGS) entry which is preliminary data.</text>
</comment>
<feature type="region of interest" description="Disordered" evidence="3">
    <location>
        <begin position="1"/>
        <end position="70"/>
    </location>
</feature>
<reference evidence="5" key="1">
    <citation type="journal article" date="2019" name="Sci. Rep.">
        <title>Draft genome of Tanacetum cinerariifolium, the natural source of mosquito coil.</title>
        <authorList>
            <person name="Yamashiro T."/>
            <person name="Shiraishi A."/>
            <person name="Satake H."/>
            <person name="Nakayama K."/>
        </authorList>
    </citation>
    <scope>NUCLEOTIDE SEQUENCE</scope>
</reference>
<dbReference type="SMART" id="SM00343">
    <property type="entry name" value="ZnF_C2HC"/>
    <property type="match status" value="1"/>
</dbReference>
<feature type="compositionally biased region" description="Polar residues" evidence="3">
    <location>
        <begin position="49"/>
        <end position="70"/>
    </location>
</feature>
<feature type="compositionally biased region" description="Low complexity" evidence="3">
    <location>
        <begin position="487"/>
        <end position="499"/>
    </location>
</feature>
<dbReference type="Gene3D" id="4.10.60.10">
    <property type="entry name" value="Zinc finger, CCHC-type"/>
    <property type="match status" value="1"/>
</dbReference>
<evidence type="ECO:0000256" key="1">
    <source>
        <dbReference type="PROSITE-ProRule" id="PRU00047"/>
    </source>
</evidence>
<keyword evidence="2" id="KW-0175">Coiled coil</keyword>
<dbReference type="SUPFAM" id="SSF57756">
    <property type="entry name" value="Retrovirus zinc finger-like domains"/>
    <property type="match status" value="1"/>
</dbReference>
<feature type="region of interest" description="Disordered" evidence="3">
    <location>
        <begin position="407"/>
        <end position="465"/>
    </location>
</feature>
<dbReference type="GO" id="GO:0008270">
    <property type="term" value="F:zinc ion binding"/>
    <property type="evidence" value="ECO:0007669"/>
    <property type="project" value="UniProtKB-KW"/>
</dbReference>
<dbReference type="EMBL" id="BKCJ010003654">
    <property type="protein sequence ID" value="GEU56394.1"/>
    <property type="molecule type" value="Genomic_DNA"/>
</dbReference>
<dbReference type="InterPro" id="IPR001878">
    <property type="entry name" value="Znf_CCHC"/>
</dbReference>
<keyword evidence="1" id="KW-0479">Metal-binding</keyword>
<dbReference type="AlphaFoldDB" id="A0A6L2L8B7"/>
<name>A0A6L2L8B7_TANCI</name>
<feature type="compositionally biased region" description="Basic and acidic residues" evidence="3">
    <location>
        <begin position="32"/>
        <end position="46"/>
    </location>
</feature>
<dbReference type="InterPro" id="IPR036875">
    <property type="entry name" value="Znf_CCHC_sf"/>
</dbReference>
<sequence>MTDYKVKGVTTKGGKTTTQDAQDAQDNNANMHAEEPLTVNHDKPVESNEVLTNDQPQKTNKPAVQPSNLGASISSMPYTMYEKLSLGEPKATRMSLELADRASIEDDECYGIDDLDDTINAEAQELLANDESDLFLLRGLEKLINQSDLESYESFKSKRDDDSDSGEPIRRLLLIEECHLDYATHATFPRCMMAIFHDMVEDFMEVFMDDFSVFGLRKKYRLSPKNDMLPRDKAHGMISKIWRSRFLRYIDTRPNGDALRKCIFNDPYIPTTVVGQVVAATDDSLAVLEHKTVKTPMNMSPENKSHFESEKEAIHLILTGIGDEIHSTVDACQIAQEMWEAIERLQQGWSRFVNIVKQQHKLDEVSYHKLFYILKQYQKEVNELRAERLARNANPLALVSTAQANQDPFYQTSKSQKSYEPSSKPSILTRSHITTRYKGKEIAKPIIPPSESASKEDSDLEQAQRDKDIQKNLVLIAKYFKRIYKPTNNNLRTSSNSRNKNVDTTQRYKNDNQSGQFRNQRTMNVAGARENVGSPVVQQSGIQCFNCKEFGHFAKECRKPKRVKDSAYHKEKMLLCKQAKKSVALQADQYDWLADTDEEINKQELEAHYSYMAKIQEVPTADSGTDSEPLEQVHNDTGYNVFSNELQHSEQSESISNTCLVETDDSIVIPDSLDVCDDDIQNDQNDVKSDDDRFALANLKVGVDENKKDSCLVALQNKQTEFEKYKAFNDRIVDYDKLERRLNKTLGQLDQKDIEIKEDLKAQLQDKNIAISELKKLIEKCKEKYVETKFDKPSVVRQPNAQRIPKPSVLGQPAPFLDSLEKKYFSKKKSVPKTNVSEDLSKTVTPHTLPQIARQAVSNTNVLKPGMYQVDHRTTQTRAPQSPQNFRNTNPCVSNSIGVNHKTNVSRPQHRSNQMKYKVVPNNSQVKLKKTLVEDHPKIPSISNKFKSVTACNDSLNSKTSNVNVVYATYGKCLVD</sequence>
<gene>
    <name evidence="5" type="ORF">Tci_028372</name>
</gene>
<evidence type="ECO:0000259" key="4">
    <source>
        <dbReference type="PROSITE" id="PS50158"/>
    </source>
</evidence>
<organism evidence="5">
    <name type="scientific">Tanacetum cinerariifolium</name>
    <name type="common">Dalmatian daisy</name>
    <name type="synonym">Chrysanthemum cinerariifolium</name>
    <dbReference type="NCBI Taxonomy" id="118510"/>
    <lineage>
        <taxon>Eukaryota</taxon>
        <taxon>Viridiplantae</taxon>
        <taxon>Streptophyta</taxon>
        <taxon>Embryophyta</taxon>
        <taxon>Tracheophyta</taxon>
        <taxon>Spermatophyta</taxon>
        <taxon>Magnoliopsida</taxon>
        <taxon>eudicotyledons</taxon>
        <taxon>Gunneridae</taxon>
        <taxon>Pentapetalae</taxon>
        <taxon>asterids</taxon>
        <taxon>campanulids</taxon>
        <taxon>Asterales</taxon>
        <taxon>Asteraceae</taxon>
        <taxon>Asteroideae</taxon>
        <taxon>Anthemideae</taxon>
        <taxon>Anthemidinae</taxon>
        <taxon>Tanacetum</taxon>
    </lineage>
</organism>
<dbReference type="Pfam" id="PF00098">
    <property type="entry name" value="zf-CCHC"/>
    <property type="match status" value="1"/>
</dbReference>
<evidence type="ECO:0000256" key="3">
    <source>
        <dbReference type="SAM" id="MobiDB-lite"/>
    </source>
</evidence>